<dbReference type="AlphaFoldDB" id="A0A939NCU4"/>
<name>A0A939NCU4_STAXY</name>
<accession>A0A939NCU4</accession>
<feature type="transmembrane region" description="Helical" evidence="1">
    <location>
        <begin position="58"/>
        <end position="78"/>
    </location>
</feature>
<dbReference type="EMBL" id="JAGETT010000031">
    <property type="protein sequence ID" value="MBO1919924.1"/>
    <property type="molecule type" value="Genomic_DNA"/>
</dbReference>
<organism evidence="2">
    <name type="scientific">Staphylococcus xylosus</name>
    <dbReference type="NCBI Taxonomy" id="1288"/>
    <lineage>
        <taxon>Bacteria</taxon>
        <taxon>Bacillati</taxon>
        <taxon>Bacillota</taxon>
        <taxon>Bacilli</taxon>
        <taxon>Bacillales</taxon>
        <taxon>Staphylococcaceae</taxon>
        <taxon>Staphylococcus</taxon>
    </lineage>
</organism>
<evidence type="ECO:0000313" key="2">
    <source>
        <dbReference type="EMBL" id="MBO1919924.1"/>
    </source>
</evidence>
<keyword evidence="1" id="KW-1133">Transmembrane helix</keyword>
<gene>
    <name evidence="2" type="ORF">J4710_06195</name>
</gene>
<keyword evidence="1" id="KW-0472">Membrane</keyword>
<sequence>MAMALLQYRQFYIQGAILQVFDIPNMLGITFEQAMWLSVWTIGIIGSIYAIFEDYVVAISDTINMALVYCLLVMQFYIRFHSIRNGDFYRYKKQ</sequence>
<feature type="transmembrane region" description="Helical" evidence="1">
    <location>
        <begin position="34"/>
        <end position="52"/>
    </location>
</feature>
<protein>
    <submittedName>
        <fullName evidence="2">Uncharacterized protein</fullName>
    </submittedName>
</protein>
<proteinExistence type="predicted"/>
<reference evidence="2" key="1">
    <citation type="submission" date="2021-03" db="EMBL/GenBank/DDBJ databases">
        <title>Molecular epidemiology and mechanisms of colistin and carbapenem resistance in Enterobacteriaceae from clinical isolates, the environment and porcine samples in Pretoria, South Africa.</title>
        <authorList>
            <person name="Bogoshi D."/>
            <person name="Mbelle N.M."/>
            <person name="Naidoo V."/>
            <person name="Osei Sekyere J."/>
        </authorList>
    </citation>
    <scope>NUCLEOTIDE SEQUENCE</scope>
    <source>
        <strain evidence="2">ESB009</strain>
    </source>
</reference>
<evidence type="ECO:0000256" key="1">
    <source>
        <dbReference type="SAM" id="Phobius"/>
    </source>
</evidence>
<keyword evidence="1" id="KW-0812">Transmembrane</keyword>
<comment type="caution">
    <text evidence="2">The sequence shown here is derived from an EMBL/GenBank/DDBJ whole genome shotgun (WGS) entry which is preliminary data.</text>
</comment>